<reference evidence="1" key="1">
    <citation type="submission" date="2006-09" db="EMBL/GenBank/DDBJ databases">
        <title>Complete sequence of Rhodopseudomonas palustris BisA53.</title>
        <authorList>
            <consortium name="US DOE Joint Genome Institute"/>
            <person name="Copeland A."/>
            <person name="Lucas S."/>
            <person name="Lapidus A."/>
            <person name="Barry K."/>
            <person name="Detter J.C."/>
            <person name="Glavina del Rio T."/>
            <person name="Hammon N."/>
            <person name="Israni S."/>
            <person name="Dalin E."/>
            <person name="Tice H."/>
            <person name="Pitluck S."/>
            <person name="Chain P."/>
            <person name="Malfatti S."/>
            <person name="Shin M."/>
            <person name="Vergez L."/>
            <person name="Schmutz J."/>
            <person name="Larimer F."/>
            <person name="Land M."/>
            <person name="Hauser L."/>
            <person name="Pelletier D.A."/>
            <person name="Kyrpides N."/>
            <person name="Kim E."/>
            <person name="Harwood C.S."/>
            <person name="Oda Y."/>
            <person name="Richardson P."/>
        </authorList>
    </citation>
    <scope>NUCLEOTIDE SEQUENCE [LARGE SCALE GENOMIC DNA]</scope>
    <source>
        <strain evidence="1">BisA53</strain>
    </source>
</reference>
<dbReference type="KEGG" id="rpe:RPE_3242"/>
<dbReference type="eggNOG" id="COG2801">
    <property type="taxonomic scope" value="Bacteria"/>
</dbReference>
<evidence type="ECO:0000313" key="1">
    <source>
        <dbReference type="EMBL" id="ABJ07176.1"/>
    </source>
</evidence>
<dbReference type="AlphaFoldDB" id="Q07LK8"/>
<dbReference type="HOGENOM" id="CLU_3029465_0_0_5"/>
<gene>
    <name evidence="1" type="ordered locus">RPE_3242</name>
</gene>
<protein>
    <submittedName>
        <fullName evidence="1">Putative transposase</fullName>
    </submittedName>
</protein>
<sequence length="55" mass="6035">MLANHGIAISIDGKGAWRSISRHLDFCSGRRPHSSLDGQTPDQAYFNPLPIRMAA</sequence>
<accession>Q07LK8</accession>
<name>Q07LK8_RHOP5</name>
<proteinExistence type="predicted"/>
<organism evidence="1">
    <name type="scientific">Rhodopseudomonas palustris (strain BisA53)</name>
    <dbReference type="NCBI Taxonomy" id="316055"/>
    <lineage>
        <taxon>Bacteria</taxon>
        <taxon>Pseudomonadati</taxon>
        <taxon>Pseudomonadota</taxon>
        <taxon>Alphaproteobacteria</taxon>
        <taxon>Hyphomicrobiales</taxon>
        <taxon>Nitrobacteraceae</taxon>
        <taxon>Rhodopseudomonas</taxon>
    </lineage>
</organism>
<dbReference type="EMBL" id="CP000463">
    <property type="protein sequence ID" value="ABJ07176.1"/>
    <property type="molecule type" value="Genomic_DNA"/>
</dbReference>